<proteinExistence type="predicted"/>
<keyword evidence="4" id="KW-1185">Reference proteome</keyword>
<protein>
    <recommendedName>
        <fullName evidence="5">Colicin transporter</fullName>
    </recommendedName>
</protein>
<feature type="region of interest" description="Disordered" evidence="2">
    <location>
        <begin position="94"/>
        <end position="126"/>
    </location>
</feature>
<evidence type="ECO:0008006" key="5">
    <source>
        <dbReference type="Google" id="ProtNLM"/>
    </source>
</evidence>
<sequence length="256" mass="27261">MTQIDELHGRISRALDQIAQRVEGYAPPESAGEDPEAAARLAELEAAMSAAQEDAKAAQIEANVAREAAAAEAEKTRQLEDEIAQLTDQLAAAKEAAEMAASAAPEPEPEAEPVAEVEEPAAPAVDSGELDALREELEDEKMANAQLQERLRVLTARQEEAPVVADTGGDSDQRAAMEQLDTDLQRLRAANTQLEETIVALREANAQGVGDPHLINKAMLAELENLRRARATDMAETNAVLAAMEPLLADAAEESA</sequence>
<accession>A0A238JBZ7</accession>
<evidence type="ECO:0000313" key="4">
    <source>
        <dbReference type="Proteomes" id="UP000225972"/>
    </source>
</evidence>
<reference evidence="4" key="1">
    <citation type="submission" date="2017-05" db="EMBL/GenBank/DDBJ databases">
        <authorList>
            <person name="Rodrigo-Torres L."/>
            <person name="Arahal R. D."/>
            <person name="Lucena T."/>
        </authorList>
    </citation>
    <scope>NUCLEOTIDE SEQUENCE [LARGE SCALE GENOMIC DNA]</scope>
    <source>
        <strain evidence="4">CECT 8649</strain>
    </source>
</reference>
<gene>
    <name evidence="3" type="ORF">TRP8649_02222</name>
</gene>
<evidence type="ECO:0000256" key="1">
    <source>
        <dbReference type="SAM" id="Coils"/>
    </source>
</evidence>
<organism evidence="3 4">
    <name type="scientific">Pelagimonas phthalicica</name>
    <dbReference type="NCBI Taxonomy" id="1037362"/>
    <lineage>
        <taxon>Bacteria</taxon>
        <taxon>Pseudomonadati</taxon>
        <taxon>Pseudomonadota</taxon>
        <taxon>Alphaproteobacteria</taxon>
        <taxon>Rhodobacterales</taxon>
        <taxon>Roseobacteraceae</taxon>
        <taxon>Pelagimonas</taxon>
    </lineage>
</organism>
<feature type="coiled-coil region" evidence="1">
    <location>
        <begin position="130"/>
        <end position="207"/>
    </location>
</feature>
<evidence type="ECO:0000313" key="3">
    <source>
        <dbReference type="EMBL" id="SMX28109.1"/>
    </source>
</evidence>
<dbReference type="EMBL" id="FXXP01000002">
    <property type="protein sequence ID" value="SMX28109.1"/>
    <property type="molecule type" value="Genomic_DNA"/>
</dbReference>
<feature type="compositionally biased region" description="Acidic residues" evidence="2">
    <location>
        <begin position="107"/>
        <end position="119"/>
    </location>
</feature>
<name>A0A238JBZ7_9RHOB</name>
<dbReference type="OrthoDB" id="7871100at2"/>
<dbReference type="RefSeq" id="WP_133840753.1">
    <property type="nucleotide sequence ID" value="NZ_FXXP01000002.1"/>
</dbReference>
<keyword evidence="1" id="KW-0175">Coiled coil</keyword>
<dbReference type="Proteomes" id="UP000225972">
    <property type="component" value="Unassembled WGS sequence"/>
</dbReference>
<dbReference type="AlphaFoldDB" id="A0A238JBZ7"/>
<feature type="compositionally biased region" description="Low complexity" evidence="2">
    <location>
        <begin position="94"/>
        <end position="105"/>
    </location>
</feature>
<evidence type="ECO:0000256" key="2">
    <source>
        <dbReference type="SAM" id="MobiDB-lite"/>
    </source>
</evidence>